<organism evidence="2 3">
    <name type="scientific">Amycolatopsis rubida</name>
    <dbReference type="NCBI Taxonomy" id="112413"/>
    <lineage>
        <taxon>Bacteria</taxon>
        <taxon>Bacillati</taxon>
        <taxon>Actinomycetota</taxon>
        <taxon>Actinomycetes</taxon>
        <taxon>Pseudonocardiales</taxon>
        <taxon>Pseudonocardiaceae</taxon>
        <taxon>Amycolatopsis</taxon>
    </lineage>
</organism>
<feature type="compositionally biased region" description="Polar residues" evidence="1">
    <location>
        <begin position="142"/>
        <end position="153"/>
    </location>
</feature>
<dbReference type="Proteomes" id="UP000199137">
    <property type="component" value="Unassembled WGS sequence"/>
</dbReference>
<dbReference type="STRING" id="112413.SAMN05421854_102248"/>
<reference evidence="2 3" key="1">
    <citation type="submission" date="2016-10" db="EMBL/GenBank/DDBJ databases">
        <authorList>
            <person name="de Groot N.N."/>
        </authorList>
    </citation>
    <scope>NUCLEOTIDE SEQUENCE [LARGE SCALE GENOMIC DNA]</scope>
    <source>
        <strain evidence="2 3">DSM 44637</strain>
    </source>
</reference>
<accession>A0A1I5I3T3</accession>
<gene>
    <name evidence="2" type="ORF">SAMN05421854_102248</name>
</gene>
<name>A0A1I5I3T3_9PSEU</name>
<sequence length="225" mass="24266">MSLARSASGPGPGEGRWQVFRGIRWRGRFGVPVRRSRYRLRRGRTWRGRPHPARLPVRRSAASLVLGRQDGRGGIPAPAWAGRPGPDHASGRRAGELAGTGASRGAVDPPLFLARGRGAQTGKRFATSLTVRLTVGSGLITRTTFTKTASPSPRRSPDEAPGGRSGFPPGRPAFHAVRKRSGRCRRRTRRRCPRCSTPRAPSAVRGSRSGRPGATRLPAGPDHCR</sequence>
<protein>
    <submittedName>
        <fullName evidence="2">Uncharacterized protein</fullName>
    </submittedName>
</protein>
<feature type="region of interest" description="Disordered" evidence="1">
    <location>
        <begin position="68"/>
        <end position="109"/>
    </location>
</feature>
<dbReference type="EMBL" id="FOWC01000002">
    <property type="protein sequence ID" value="SFO55222.1"/>
    <property type="molecule type" value="Genomic_DNA"/>
</dbReference>
<feature type="compositionally biased region" description="Low complexity" evidence="1">
    <location>
        <begin position="160"/>
        <end position="174"/>
    </location>
</feature>
<evidence type="ECO:0000313" key="2">
    <source>
        <dbReference type="EMBL" id="SFO55222.1"/>
    </source>
</evidence>
<dbReference type="AlphaFoldDB" id="A0A1I5I3T3"/>
<feature type="compositionally biased region" description="Basic residues" evidence="1">
    <location>
        <begin position="176"/>
        <end position="193"/>
    </location>
</feature>
<evidence type="ECO:0000256" key="1">
    <source>
        <dbReference type="SAM" id="MobiDB-lite"/>
    </source>
</evidence>
<feature type="region of interest" description="Disordered" evidence="1">
    <location>
        <begin position="142"/>
        <end position="225"/>
    </location>
</feature>
<evidence type="ECO:0000313" key="3">
    <source>
        <dbReference type="Proteomes" id="UP000199137"/>
    </source>
</evidence>
<feature type="compositionally biased region" description="Basic and acidic residues" evidence="1">
    <location>
        <begin position="85"/>
        <end position="95"/>
    </location>
</feature>
<proteinExistence type="predicted"/>